<organism evidence="3 5">
    <name type="scientific">Enterococcus canintestini</name>
    <dbReference type="NCBI Taxonomy" id="317010"/>
    <lineage>
        <taxon>Bacteria</taxon>
        <taxon>Bacillati</taxon>
        <taxon>Bacillota</taxon>
        <taxon>Bacilli</taxon>
        <taxon>Lactobacillales</taxon>
        <taxon>Enterococcaceae</taxon>
        <taxon>Enterococcus</taxon>
    </lineage>
</organism>
<feature type="domain" description="DUF3899" evidence="2">
    <location>
        <begin position="34"/>
        <end position="71"/>
    </location>
</feature>
<feature type="transmembrane region" description="Helical" evidence="1">
    <location>
        <begin position="36"/>
        <end position="61"/>
    </location>
</feature>
<feature type="transmembrane region" description="Helical" evidence="1">
    <location>
        <begin position="82"/>
        <end position="110"/>
    </location>
</feature>
<gene>
    <name evidence="4" type="ORF">AKL21_09755</name>
    <name evidence="3" type="ORF">RU96_GL000785</name>
</gene>
<dbReference type="InterPro" id="IPR025007">
    <property type="entry name" value="DUF3899"/>
</dbReference>
<evidence type="ECO:0000313" key="6">
    <source>
        <dbReference type="Proteomes" id="UP000216797"/>
    </source>
</evidence>
<keyword evidence="6" id="KW-1185">Reference proteome</keyword>
<evidence type="ECO:0000313" key="5">
    <source>
        <dbReference type="Proteomes" id="UP000182835"/>
    </source>
</evidence>
<keyword evidence="1" id="KW-0472">Membrane</keyword>
<dbReference type="EMBL" id="LHUG01000008">
    <property type="protein sequence ID" value="PAB00269.1"/>
    <property type="molecule type" value="Genomic_DNA"/>
</dbReference>
<proteinExistence type="predicted"/>
<evidence type="ECO:0000256" key="1">
    <source>
        <dbReference type="SAM" id="Phobius"/>
    </source>
</evidence>
<feature type="transmembrane region" description="Helical" evidence="1">
    <location>
        <begin position="7"/>
        <end position="24"/>
    </location>
</feature>
<dbReference type="STRING" id="317010.RU96_GL000785"/>
<dbReference type="RefSeq" id="WP_071865308.1">
    <property type="nucleotide sequence ID" value="NZ_JBHLVQ010000020.1"/>
</dbReference>
<dbReference type="Proteomes" id="UP000216797">
    <property type="component" value="Unassembled WGS sequence"/>
</dbReference>
<keyword evidence="1" id="KW-1133">Transmembrane helix</keyword>
<dbReference type="Proteomes" id="UP000182835">
    <property type="component" value="Unassembled WGS sequence"/>
</dbReference>
<comment type="caution">
    <text evidence="3">The sequence shown here is derived from an EMBL/GenBank/DDBJ whole genome shotgun (WGS) entry which is preliminary data.</text>
</comment>
<protein>
    <recommendedName>
        <fullName evidence="2">DUF3899 domain-containing protein</fullName>
    </recommendedName>
</protein>
<evidence type="ECO:0000313" key="4">
    <source>
        <dbReference type="EMBL" id="PAB00269.1"/>
    </source>
</evidence>
<accession>A0A1L8R4A1</accession>
<evidence type="ECO:0000259" key="2">
    <source>
        <dbReference type="Pfam" id="PF13038"/>
    </source>
</evidence>
<sequence length="113" mass="12720">MKKYRPYLISLVIFAGAIIFGISQNNLSFITLSDTLFMLGLPFLIVGSLLWIFSSGFFDTFQRSMHESLGRKQKKKANYTPFSQVGAGVYPFWLKIAGVLLLLALIFFAISNI</sequence>
<reference evidence="4 6" key="2">
    <citation type="submission" date="2015-08" db="EMBL/GenBank/DDBJ databases">
        <title>Enterococcus genome sequence.</title>
        <authorList>
            <person name="Acedo J.Z."/>
            <person name="Vederas J.C."/>
        </authorList>
    </citation>
    <scope>NUCLEOTIDE SEQUENCE [LARGE SCALE GENOMIC DNA]</scope>
    <source>
        <strain evidence="4 6">49</strain>
    </source>
</reference>
<dbReference type="AlphaFoldDB" id="A0A1L8R4A1"/>
<keyword evidence="1" id="KW-0812">Transmembrane</keyword>
<name>A0A1L8R4A1_9ENTE</name>
<reference evidence="3 5" key="1">
    <citation type="submission" date="2014-12" db="EMBL/GenBank/DDBJ databases">
        <title>Draft genome sequences of 29 type strains of Enterococci.</title>
        <authorList>
            <person name="Zhong Z."/>
            <person name="Sun Z."/>
            <person name="Liu W."/>
            <person name="Zhang W."/>
            <person name="Zhang H."/>
        </authorList>
    </citation>
    <scope>NUCLEOTIDE SEQUENCE [LARGE SCALE GENOMIC DNA]</scope>
    <source>
        <strain evidence="3 5">DSM 21207</strain>
    </source>
</reference>
<dbReference type="Pfam" id="PF13038">
    <property type="entry name" value="DUF3899"/>
    <property type="match status" value="1"/>
</dbReference>
<dbReference type="EMBL" id="JXKG01000016">
    <property type="protein sequence ID" value="OJG14598.1"/>
    <property type="molecule type" value="Genomic_DNA"/>
</dbReference>
<dbReference type="OrthoDB" id="2157555at2"/>
<evidence type="ECO:0000313" key="3">
    <source>
        <dbReference type="EMBL" id="OJG14598.1"/>
    </source>
</evidence>